<protein>
    <submittedName>
        <fullName evidence="2">YwhD family protein</fullName>
    </submittedName>
</protein>
<feature type="compositionally biased region" description="Basic and acidic residues" evidence="1">
    <location>
        <begin position="1"/>
        <end position="32"/>
    </location>
</feature>
<reference evidence="2 3" key="1">
    <citation type="submission" date="2022-04" db="EMBL/GenBank/DDBJ databases">
        <title>Halobacillus sp. isolated from saltern.</title>
        <authorList>
            <person name="Won M."/>
            <person name="Lee C.-M."/>
            <person name="Woen H.-Y."/>
            <person name="Kwon S.-W."/>
        </authorList>
    </citation>
    <scope>NUCLEOTIDE SEQUENCE [LARGE SCALE GENOMIC DNA]</scope>
    <source>
        <strain evidence="2 3">SSTM10-2</strain>
    </source>
</reference>
<proteinExistence type="predicted"/>
<dbReference type="Pfam" id="PF08741">
    <property type="entry name" value="YwhD"/>
    <property type="match status" value="1"/>
</dbReference>
<evidence type="ECO:0000313" key="3">
    <source>
        <dbReference type="Proteomes" id="UP000831880"/>
    </source>
</evidence>
<organism evidence="2 3">
    <name type="scientific">Halobacillus shinanisalinarum</name>
    <dbReference type="NCBI Taxonomy" id="2932258"/>
    <lineage>
        <taxon>Bacteria</taxon>
        <taxon>Bacillati</taxon>
        <taxon>Bacillota</taxon>
        <taxon>Bacilli</taxon>
        <taxon>Bacillales</taxon>
        <taxon>Bacillaceae</taxon>
        <taxon>Halobacillus</taxon>
    </lineage>
</organism>
<accession>A0ABY4H4A5</accession>
<sequence>MKEFDQFKDKDEGENSDKKKNQFTIIKDDSTDGHGGYGVGSISLENMTPVIVDPNEEEAFVDMGALHARSKVEKRVRFKPDRSEVPNGKLYWIVWVTVDQRGGNPCYHGVSGSELVVDREIRRGYKSMPEHVNQMDKSLKGRFAVEHMDEKSKQILGDYLRDFKPELWENTDKELKDSLGVQ</sequence>
<dbReference type="Proteomes" id="UP000831880">
    <property type="component" value="Chromosome"/>
</dbReference>
<feature type="region of interest" description="Disordered" evidence="1">
    <location>
        <begin position="1"/>
        <end position="40"/>
    </location>
</feature>
<evidence type="ECO:0000256" key="1">
    <source>
        <dbReference type="SAM" id="MobiDB-lite"/>
    </source>
</evidence>
<evidence type="ECO:0000313" key="2">
    <source>
        <dbReference type="EMBL" id="UOQ94998.1"/>
    </source>
</evidence>
<dbReference type="InterPro" id="IPR014852">
    <property type="entry name" value="YwhD"/>
</dbReference>
<gene>
    <name evidence="2" type="ORF">MUO14_08755</name>
</gene>
<dbReference type="EMBL" id="CP095074">
    <property type="protein sequence ID" value="UOQ94998.1"/>
    <property type="molecule type" value="Genomic_DNA"/>
</dbReference>
<dbReference type="RefSeq" id="WP_244754853.1">
    <property type="nucleotide sequence ID" value="NZ_CP095074.1"/>
</dbReference>
<keyword evidence="3" id="KW-1185">Reference proteome</keyword>
<name>A0ABY4H4A5_9BACI</name>